<evidence type="ECO:0000313" key="3">
    <source>
        <dbReference type="Proteomes" id="UP000245207"/>
    </source>
</evidence>
<feature type="compositionally biased region" description="Basic and acidic residues" evidence="1">
    <location>
        <begin position="37"/>
        <end position="47"/>
    </location>
</feature>
<dbReference type="PANTHER" id="PTHR34666">
    <property type="entry name" value="EXPRESSED PROTEIN"/>
    <property type="match status" value="1"/>
</dbReference>
<gene>
    <name evidence="2" type="ORF">CTI12_AA131040</name>
</gene>
<name>A0A2U1PNX5_ARTAN</name>
<dbReference type="EMBL" id="PKPP01000914">
    <property type="protein sequence ID" value="PWA87449.1"/>
    <property type="molecule type" value="Genomic_DNA"/>
</dbReference>
<comment type="caution">
    <text evidence="2">The sequence shown here is derived from an EMBL/GenBank/DDBJ whole genome shotgun (WGS) entry which is preliminary data.</text>
</comment>
<dbReference type="Proteomes" id="UP000245207">
    <property type="component" value="Unassembled WGS sequence"/>
</dbReference>
<feature type="region of interest" description="Disordered" evidence="1">
    <location>
        <begin position="1"/>
        <end position="47"/>
    </location>
</feature>
<sequence length="173" mass="20208">MAHEEEEENFRFPTTTSSPPRFIGSPRLWHSSSSSLCRHENKTTKQEKNEKYEANFKDGNKINFLSYIKKKDGEGNDENMDVIWEDLNYEEEMCVVRCTSDGISRDFNHEMLELGRRKMVKLGCCKSLLRLGNGVGKRPSMMVLINMLKKLFLLNYIYGHLNINKRARNHNVD</sequence>
<dbReference type="AlphaFoldDB" id="A0A2U1PNX5"/>
<keyword evidence="3" id="KW-1185">Reference proteome</keyword>
<dbReference type="PANTHER" id="PTHR34666:SF1">
    <property type="entry name" value="OS02G0554800 PROTEIN"/>
    <property type="match status" value="1"/>
</dbReference>
<proteinExistence type="predicted"/>
<accession>A0A2U1PNX5</accession>
<dbReference type="OrthoDB" id="1917400at2759"/>
<evidence type="ECO:0000256" key="1">
    <source>
        <dbReference type="SAM" id="MobiDB-lite"/>
    </source>
</evidence>
<organism evidence="2 3">
    <name type="scientific">Artemisia annua</name>
    <name type="common">Sweet wormwood</name>
    <dbReference type="NCBI Taxonomy" id="35608"/>
    <lineage>
        <taxon>Eukaryota</taxon>
        <taxon>Viridiplantae</taxon>
        <taxon>Streptophyta</taxon>
        <taxon>Embryophyta</taxon>
        <taxon>Tracheophyta</taxon>
        <taxon>Spermatophyta</taxon>
        <taxon>Magnoliopsida</taxon>
        <taxon>eudicotyledons</taxon>
        <taxon>Gunneridae</taxon>
        <taxon>Pentapetalae</taxon>
        <taxon>asterids</taxon>
        <taxon>campanulids</taxon>
        <taxon>Asterales</taxon>
        <taxon>Asteraceae</taxon>
        <taxon>Asteroideae</taxon>
        <taxon>Anthemideae</taxon>
        <taxon>Artemisiinae</taxon>
        <taxon>Artemisia</taxon>
    </lineage>
</organism>
<reference evidence="2 3" key="1">
    <citation type="journal article" date="2018" name="Mol. Plant">
        <title>The genome of Artemisia annua provides insight into the evolution of Asteraceae family and artemisinin biosynthesis.</title>
        <authorList>
            <person name="Shen Q."/>
            <person name="Zhang L."/>
            <person name="Liao Z."/>
            <person name="Wang S."/>
            <person name="Yan T."/>
            <person name="Shi P."/>
            <person name="Liu M."/>
            <person name="Fu X."/>
            <person name="Pan Q."/>
            <person name="Wang Y."/>
            <person name="Lv Z."/>
            <person name="Lu X."/>
            <person name="Zhang F."/>
            <person name="Jiang W."/>
            <person name="Ma Y."/>
            <person name="Chen M."/>
            <person name="Hao X."/>
            <person name="Li L."/>
            <person name="Tang Y."/>
            <person name="Lv G."/>
            <person name="Zhou Y."/>
            <person name="Sun X."/>
            <person name="Brodelius P.E."/>
            <person name="Rose J.K.C."/>
            <person name="Tang K."/>
        </authorList>
    </citation>
    <scope>NUCLEOTIDE SEQUENCE [LARGE SCALE GENOMIC DNA]</scope>
    <source>
        <strain evidence="3">cv. Huhao1</strain>
        <tissue evidence="2">Leaf</tissue>
    </source>
</reference>
<evidence type="ECO:0000313" key="2">
    <source>
        <dbReference type="EMBL" id="PWA87449.1"/>
    </source>
</evidence>
<protein>
    <submittedName>
        <fullName evidence="2">Uncharacterized protein</fullName>
    </submittedName>
</protein>